<reference evidence="3" key="1">
    <citation type="submission" date="2020-09" db="EMBL/GenBank/DDBJ databases">
        <authorList>
            <person name="Kikuchi T."/>
        </authorList>
    </citation>
    <scope>NUCLEOTIDE SEQUENCE</scope>
    <source>
        <strain evidence="3">Ka4C1</strain>
    </source>
</reference>
<keyword evidence="2" id="KW-0812">Transmembrane</keyword>
<keyword evidence="2" id="KW-1133">Transmembrane helix</keyword>
<dbReference type="Proteomes" id="UP000659654">
    <property type="component" value="Unassembled WGS sequence"/>
</dbReference>
<feature type="compositionally biased region" description="Polar residues" evidence="1">
    <location>
        <begin position="273"/>
        <end position="291"/>
    </location>
</feature>
<dbReference type="AlphaFoldDB" id="A0A7I8XC16"/>
<dbReference type="Proteomes" id="UP000582659">
    <property type="component" value="Unassembled WGS sequence"/>
</dbReference>
<gene>
    <name evidence="3" type="ORF">BXYJ_LOCUS15307</name>
</gene>
<accession>A0A7I8XC16</accession>
<evidence type="ECO:0000256" key="2">
    <source>
        <dbReference type="SAM" id="Phobius"/>
    </source>
</evidence>
<evidence type="ECO:0000313" key="3">
    <source>
        <dbReference type="EMBL" id="CAD5235216.1"/>
    </source>
</evidence>
<evidence type="ECO:0000256" key="1">
    <source>
        <dbReference type="SAM" id="MobiDB-lite"/>
    </source>
</evidence>
<feature type="transmembrane region" description="Helical" evidence="2">
    <location>
        <begin position="57"/>
        <end position="90"/>
    </location>
</feature>
<evidence type="ECO:0000313" key="4">
    <source>
        <dbReference type="Proteomes" id="UP000659654"/>
    </source>
</evidence>
<keyword evidence="2" id="KW-0472">Membrane</keyword>
<sequence>MFDEAEPGKPKNWGWTIGIIITICLINLCIFIVLRLFLDAVDEYGEPLLQGDTRRDLEAFLGVFALSFCFGCWCCFCCAGNCLECIIFCFKSENRPTMTQWWSRMIRHKTDIMEKTKRRKDTVTSDIRKMSRRLKTAYTNENFCESDAEAQVQQTAAVGAKRSIPPTRPKVIFNVGPTESRPEMRAIESGRRSSQWMEMKRPSLIPGQSPHTSVGVKNVDYYEIPVSLVTPEPIAIIDPKFVDRQTQLDPPAKEKSPQKMVVFTDQDYYADAPSTSTDSAQKQGGTSSTSV</sequence>
<dbReference type="EMBL" id="CAJFCV020000006">
    <property type="protein sequence ID" value="CAG9131457.1"/>
    <property type="molecule type" value="Genomic_DNA"/>
</dbReference>
<keyword evidence="4" id="KW-1185">Reference proteome</keyword>
<feature type="region of interest" description="Disordered" evidence="1">
    <location>
        <begin position="245"/>
        <end position="291"/>
    </location>
</feature>
<proteinExistence type="predicted"/>
<dbReference type="OrthoDB" id="5876405at2759"/>
<comment type="caution">
    <text evidence="3">The sequence shown here is derived from an EMBL/GenBank/DDBJ whole genome shotgun (WGS) entry which is preliminary data.</text>
</comment>
<name>A0A7I8XC16_BURXY</name>
<dbReference type="EMBL" id="CAJFDI010000006">
    <property type="protein sequence ID" value="CAD5235216.1"/>
    <property type="molecule type" value="Genomic_DNA"/>
</dbReference>
<feature type="transmembrane region" description="Helical" evidence="2">
    <location>
        <begin position="12"/>
        <end position="37"/>
    </location>
</feature>
<organism evidence="3 4">
    <name type="scientific">Bursaphelenchus xylophilus</name>
    <name type="common">Pinewood nematode worm</name>
    <name type="synonym">Aphelenchoides xylophilus</name>
    <dbReference type="NCBI Taxonomy" id="6326"/>
    <lineage>
        <taxon>Eukaryota</taxon>
        <taxon>Metazoa</taxon>
        <taxon>Ecdysozoa</taxon>
        <taxon>Nematoda</taxon>
        <taxon>Chromadorea</taxon>
        <taxon>Rhabditida</taxon>
        <taxon>Tylenchina</taxon>
        <taxon>Tylenchomorpha</taxon>
        <taxon>Aphelenchoidea</taxon>
        <taxon>Aphelenchoididae</taxon>
        <taxon>Bursaphelenchus</taxon>
    </lineage>
</organism>
<protein>
    <submittedName>
        <fullName evidence="3">(pine wood nematode) hypothetical protein</fullName>
    </submittedName>
</protein>